<keyword evidence="2" id="KW-0732">Signal</keyword>
<sequence>MNKTKMFKKVICFVIALMMLMPSMPSSVVSAAAIPGEEGVVTMTAVPDINAPGYDPNDYPGFGNQGHVRMTKSARWYEKENGIAEVTFNVSGTPVKEGVDAIMVIDRSGSMGYDIDPICLDPEHHNTHGGIISWVNDGSSWGWLTEHQKKIGICPDCGKTYEFTSERYWAFGWSEWTTPEPTICSDYMATTRLEVAQQSARNFVNTMFTANDDGQASLHRVGLIAFNDYASNEPLTGVDEKNTLINTIGTLSANDGTDYNNALQAAIDMLEARTGEDRNRPAYIVFLTDGKPEPSEKNGRTQADTLKGSSYNATIYSIGLLMNEDDYDNLENIASNPDDKYFYPITDPSVLGGVFSSIADQTKIAGTDASIDDAIQTMNFNGTVISAEATTGDLSISYPDEGSVSWDIGAITKGGASLTVKIEMNDSILQDSDARGLYDTNAGPAILSYTNFLGNSCIQKVETPKLPMNACSINIVYYLVNENGDPISKDSNITGVVGWDNKEVLNNIVYNDGISELLLPNHPYTINASIPTFLDDDNTLYTYVPESAGRSGNPTTLASPVTVTMSEDGQSKTVYFGYKKTENATVTFDKNHTDSEGWTDAVPSSKETVKYSTLGTLPSEPTRTGYTFAGWNTEANGSGTAFTGATSVTGNMLVYAIWSATDQTLVYDANGGAGTMGNSVKPTGTVFDLNDNAFTKAGYTFEGWSTTATGTVEYADKASFTMPVGGDTLYAIWSAADQTLVYDANGGAGTMGNSVKPTGTVFDLNENAFTKAGYTFEGWSTTATGTVEYADKASFTMPVGGDTLYAIWSATDQTLVYDANGGAGTMGNSVKPTGTVFDLNDNAFTKAGYTFEGWSTTATGTVEYADKASFTMPVGGDTLY</sequence>
<keyword evidence="5" id="KW-1185">Reference proteome</keyword>
<protein>
    <submittedName>
        <fullName evidence="4">Repeat protein (TIGR02543 family)</fullName>
    </submittedName>
</protein>
<dbReference type="CDD" id="cd00198">
    <property type="entry name" value="vWFA"/>
    <property type="match status" value="1"/>
</dbReference>
<evidence type="ECO:0000313" key="5">
    <source>
        <dbReference type="Proteomes" id="UP001519342"/>
    </source>
</evidence>
<dbReference type="InterPro" id="IPR042229">
    <property type="entry name" value="Listeria/Bacterioides_rpt_sf"/>
</dbReference>
<reference evidence="4 5" key="1">
    <citation type="submission" date="2021-03" db="EMBL/GenBank/DDBJ databases">
        <title>Genomic Encyclopedia of Type Strains, Phase IV (KMG-IV): sequencing the most valuable type-strain genomes for metagenomic binning, comparative biology and taxonomic classification.</title>
        <authorList>
            <person name="Goeker M."/>
        </authorList>
    </citation>
    <scope>NUCLEOTIDE SEQUENCE [LARGE SCALE GENOMIC DNA]</scope>
    <source>
        <strain evidence="4 5">DSM 24004</strain>
    </source>
</reference>
<dbReference type="Gene3D" id="3.40.50.410">
    <property type="entry name" value="von Willebrand factor, type A domain"/>
    <property type="match status" value="1"/>
</dbReference>
<comment type="subcellular location">
    <subcellularLocation>
        <location evidence="1">Cell envelope</location>
    </subcellularLocation>
</comment>
<name>A0ABS4GHY6_9FIRM</name>
<dbReference type="InterPro" id="IPR036465">
    <property type="entry name" value="vWFA_dom_sf"/>
</dbReference>
<dbReference type="EMBL" id="JAGGKS010000012">
    <property type="protein sequence ID" value="MBP1927313.1"/>
    <property type="molecule type" value="Genomic_DNA"/>
</dbReference>
<organism evidence="4 5">
    <name type="scientific">Sedimentibacter acidaminivorans</name>
    <dbReference type="NCBI Taxonomy" id="913099"/>
    <lineage>
        <taxon>Bacteria</taxon>
        <taxon>Bacillati</taxon>
        <taxon>Bacillota</taxon>
        <taxon>Tissierellia</taxon>
        <taxon>Sedimentibacter</taxon>
    </lineage>
</organism>
<dbReference type="Pfam" id="PF09479">
    <property type="entry name" value="Flg_new"/>
    <property type="match status" value="4"/>
</dbReference>
<dbReference type="RefSeq" id="WP_209513022.1">
    <property type="nucleotide sequence ID" value="NZ_JAGGKS010000012.1"/>
</dbReference>
<accession>A0ABS4GHY6</accession>
<evidence type="ECO:0000259" key="3">
    <source>
        <dbReference type="PROSITE" id="PS50234"/>
    </source>
</evidence>
<feature type="non-terminal residue" evidence="4">
    <location>
        <position position="880"/>
    </location>
</feature>
<dbReference type="Pfam" id="PF00092">
    <property type="entry name" value="VWA"/>
    <property type="match status" value="1"/>
</dbReference>
<dbReference type="Gene3D" id="2.60.40.4270">
    <property type="entry name" value="Listeria-Bacteroides repeat domain"/>
    <property type="match status" value="4"/>
</dbReference>
<dbReference type="Proteomes" id="UP001519342">
    <property type="component" value="Unassembled WGS sequence"/>
</dbReference>
<gene>
    <name evidence="4" type="ORF">J2Z76_003210</name>
</gene>
<dbReference type="SUPFAM" id="SSF53300">
    <property type="entry name" value="vWA-like"/>
    <property type="match status" value="1"/>
</dbReference>
<dbReference type="InterPro" id="IPR002035">
    <property type="entry name" value="VWF_A"/>
</dbReference>
<evidence type="ECO:0000313" key="4">
    <source>
        <dbReference type="EMBL" id="MBP1927313.1"/>
    </source>
</evidence>
<feature type="signal peptide" evidence="2">
    <location>
        <begin position="1"/>
        <end position="31"/>
    </location>
</feature>
<proteinExistence type="predicted"/>
<dbReference type="PROSITE" id="PS50234">
    <property type="entry name" value="VWFA"/>
    <property type="match status" value="1"/>
</dbReference>
<feature type="domain" description="VWFA" evidence="3">
    <location>
        <begin position="185"/>
        <end position="358"/>
    </location>
</feature>
<evidence type="ECO:0000256" key="1">
    <source>
        <dbReference type="ARBA" id="ARBA00004196"/>
    </source>
</evidence>
<dbReference type="NCBIfam" id="TIGR02543">
    <property type="entry name" value="List_Bact_rpt"/>
    <property type="match status" value="3"/>
</dbReference>
<dbReference type="SMART" id="SM00327">
    <property type="entry name" value="VWA"/>
    <property type="match status" value="1"/>
</dbReference>
<feature type="chain" id="PRO_5045717523" evidence="2">
    <location>
        <begin position="32"/>
        <end position="880"/>
    </location>
</feature>
<evidence type="ECO:0000256" key="2">
    <source>
        <dbReference type="SAM" id="SignalP"/>
    </source>
</evidence>
<comment type="caution">
    <text evidence="4">The sequence shown here is derived from an EMBL/GenBank/DDBJ whole genome shotgun (WGS) entry which is preliminary data.</text>
</comment>
<dbReference type="InterPro" id="IPR013378">
    <property type="entry name" value="InlB-like_B-rpt"/>
</dbReference>